<dbReference type="InParanoid" id="A0A6J2YNY4"/>
<dbReference type="Proteomes" id="UP000504635">
    <property type="component" value="Unplaced"/>
</dbReference>
<accession>A0A6J2YNY4</accession>
<name>A0A6J2YNY4_SITOR</name>
<dbReference type="RefSeq" id="XP_030765006.1">
    <property type="nucleotide sequence ID" value="XM_030909146.1"/>
</dbReference>
<dbReference type="GeneID" id="115889195"/>
<dbReference type="InterPro" id="IPR012337">
    <property type="entry name" value="RNaseH-like_sf"/>
</dbReference>
<dbReference type="KEGG" id="soy:115889195"/>
<gene>
    <name evidence="2" type="primary">LOC115889195</name>
</gene>
<sequence>MQPSINQICKQARSVGFTFSEEKTSCMHFCRLRRPHYDPLLYLEETPIRCPRTIKFLGIIFDSTHTWKQHILSLKQKCMKSLDILKVLSHTKWGAEPKMLLTLYQSLILSRIDYGCVVYGSACKSSLNILNSIHNAALRYCLGAFPTSPVEGLYCEANIPSLEDRRKIRLSNYMTKILALDEHPYNKICMREAENHPPFSRSAFGRYREYLRIREVDPPQLLRLESSEIPPWKCPPPVVNFELAQFKKGEISNTHWQQSFLDIKNRENVDFVINTDGSKTNDGVGCAFATEDKTFSWTLREVTLLWVPSHVGIAGNEKVDNAAQEASSKDVVDVTMVKPSDYQAYLKSIILKEWQQRWQNLNKNLYRIKPLAYGKYLRVELDRTSLTKTHRLRIGHTALTHKHLLTGEDAPLCADCQVRLTVEHIVCDCPRYEPQRHLFNLVRPYGENLKDKQSIANCLNFLKAVNLFNEI</sequence>
<keyword evidence="1" id="KW-1185">Reference proteome</keyword>
<protein>
    <submittedName>
        <fullName evidence="2">Uncharacterized protein LOC115889195</fullName>
    </submittedName>
</protein>
<dbReference type="PANTHER" id="PTHR33481:SF1">
    <property type="entry name" value="ENDONUCLEASE_EXONUCLEASE_PHOSPHATASE DOMAIN-CONTAINING PROTEIN-RELATED"/>
    <property type="match status" value="1"/>
</dbReference>
<dbReference type="PANTHER" id="PTHR33481">
    <property type="entry name" value="REVERSE TRANSCRIPTASE"/>
    <property type="match status" value="1"/>
</dbReference>
<reference evidence="2" key="1">
    <citation type="submission" date="2025-08" db="UniProtKB">
        <authorList>
            <consortium name="RefSeq"/>
        </authorList>
    </citation>
    <scope>IDENTIFICATION</scope>
    <source>
        <tissue evidence="2">Gonads</tissue>
    </source>
</reference>
<dbReference type="OrthoDB" id="3645095at2759"/>
<evidence type="ECO:0000313" key="2">
    <source>
        <dbReference type="RefSeq" id="XP_030765006.1"/>
    </source>
</evidence>
<proteinExistence type="predicted"/>
<dbReference type="AlphaFoldDB" id="A0A6J2YNY4"/>
<dbReference type="SUPFAM" id="SSF53098">
    <property type="entry name" value="Ribonuclease H-like"/>
    <property type="match status" value="1"/>
</dbReference>
<organism evidence="1 2">
    <name type="scientific">Sitophilus oryzae</name>
    <name type="common">Rice weevil</name>
    <name type="synonym">Curculio oryzae</name>
    <dbReference type="NCBI Taxonomy" id="7048"/>
    <lineage>
        <taxon>Eukaryota</taxon>
        <taxon>Metazoa</taxon>
        <taxon>Ecdysozoa</taxon>
        <taxon>Arthropoda</taxon>
        <taxon>Hexapoda</taxon>
        <taxon>Insecta</taxon>
        <taxon>Pterygota</taxon>
        <taxon>Neoptera</taxon>
        <taxon>Endopterygota</taxon>
        <taxon>Coleoptera</taxon>
        <taxon>Polyphaga</taxon>
        <taxon>Cucujiformia</taxon>
        <taxon>Curculionidae</taxon>
        <taxon>Dryophthorinae</taxon>
        <taxon>Sitophilus</taxon>
    </lineage>
</organism>
<evidence type="ECO:0000313" key="1">
    <source>
        <dbReference type="Proteomes" id="UP000504635"/>
    </source>
</evidence>